<keyword evidence="3" id="KW-1185">Reference proteome</keyword>
<evidence type="ECO:0000313" key="3">
    <source>
        <dbReference type="Proteomes" id="UP000593579"/>
    </source>
</evidence>
<feature type="transmembrane region" description="Helical" evidence="1">
    <location>
        <begin position="35"/>
        <end position="52"/>
    </location>
</feature>
<evidence type="ECO:0000313" key="2">
    <source>
        <dbReference type="EMBL" id="MBA0739576.1"/>
    </source>
</evidence>
<comment type="caution">
    <text evidence="2">The sequence shown here is derived from an EMBL/GenBank/DDBJ whole genome shotgun (WGS) entry which is preliminary data.</text>
</comment>
<accession>A0A7J9BTR3</accession>
<dbReference type="EMBL" id="JABEZY010000006">
    <property type="protein sequence ID" value="MBA0739576.1"/>
    <property type="molecule type" value="Genomic_DNA"/>
</dbReference>
<feature type="transmembrane region" description="Helical" evidence="1">
    <location>
        <begin position="6"/>
        <end position="28"/>
    </location>
</feature>
<organism evidence="2 3">
    <name type="scientific">Gossypium gossypioides</name>
    <name type="common">Mexican cotton</name>
    <name type="synonym">Selera gossypioides</name>
    <dbReference type="NCBI Taxonomy" id="34282"/>
    <lineage>
        <taxon>Eukaryota</taxon>
        <taxon>Viridiplantae</taxon>
        <taxon>Streptophyta</taxon>
        <taxon>Embryophyta</taxon>
        <taxon>Tracheophyta</taxon>
        <taxon>Spermatophyta</taxon>
        <taxon>Magnoliopsida</taxon>
        <taxon>eudicotyledons</taxon>
        <taxon>Gunneridae</taxon>
        <taxon>Pentapetalae</taxon>
        <taxon>rosids</taxon>
        <taxon>malvids</taxon>
        <taxon>Malvales</taxon>
        <taxon>Malvaceae</taxon>
        <taxon>Malvoideae</taxon>
        <taxon>Gossypium</taxon>
    </lineage>
</organism>
<proteinExistence type="predicted"/>
<sequence length="53" mass="6107">MKPRAWWIVLGIRHLGMLKVPSLLGLFYQIKEMRAWSPFGALTVTLIQLLIAQ</sequence>
<dbReference type="AlphaFoldDB" id="A0A7J9BTR3"/>
<keyword evidence="1" id="KW-0812">Transmembrane</keyword>
<dbReference type="Proteomes" id="UP000593579">
    <property type="component" value="Unassembled WGS sequence"/>
</dbReference>
<gene>
    <name evidence="2" type="ORF">Gogos_012837</name>
</gene>
<name>A0A7J9BTR3_GOSGO</name>
<keyword evidence="1" id="KW-0472">Membrane</keyword>
<reference evidence="2 3" key="1">
    <citation type="journal article" date="2019" name="Genome Biol. Evol.">
        <title>Insights into the evolution of the New World diploid cottons (Gossypium, subgenus Houzingenia) based on genome sequencing.</title>
        <authorList>
            <person name="Grover C.E."/>
            <person name="Arick M.A. 2nd"/>
            <person name="Thrash A."/>
            <person name="Conover J.L."/>
            <person name="Sanders W.S."/>
            <person name="Peterson D.G."/>
            <person name="Frelichowski J.E."/>
            <person name="Scheffler J.A."/>
            <person name="Scheffler B.E."/>
            <person name="Wendel J.F."/>
        </authorList>
    </citation>
    <scope>NUCLEOTIDE SEQUENCE [LARGE SCALE GENOMIC DNA]</scope>
    <source>
        <strain evidence="2">5</strain>
        <tissue evidence="2">Leaf</tissue>
    </source>
</reference>
<keyword evidence="1" id="KW-1133">Transmembrane helix</keyword>
<protein>
    <submittedName>
        <fullName evidence="2">Uncharacterized protein</fullName>
    </submittedName>
</protein>
<evidence type="ECO:0000256" key="1">
    <source>
        <dbReference type="SAM" id="Phobius"/>
    </source>
</evidence>